<protein>
    <submittedName>
        <fullName evidence="2">Uncharacterized protein</fullName>
    </submittedName>
</protein>
<name>A0AAU9EQ69_9FIRM</name>
<keyword evidence="3" id="KW-1185">Reference proteome</keyword>
<dbReference type="KEGG" id="hprf:HLPR_26450"/>
<reference evidence="2 3" key="1">
    <citation type="submission" date="2023-08" db="EMBL/GenBank/DDBJ databases">
        <title>Helicovermis profunda gen. nov., sp. nov., a novel mesophilic, fermentative bacterium within the Bacillota from a deep-sea hydrothermal vent chimney.</title>
        <authorList>
            <person name="Miyazaki U."/>
            <person name="Mizutani D."/>
            <person name="Hashimoto Y."/>
            <person name="Tame A."/>
            <person name="Sawayama S."/>
            <person name="Miyazaki J."/>
            <person name="Takai K."/>
            <person name="Nakagawa S."/>
        </authorList>
    </citation>
    <scope>NUCLEOTIDE SEQUENCE [LARGE SCALE GENOMIC DNA]</scope>
    <source>
        <strain evidence="2 3">S502</strain>
    </source>
</reference>
<dbReference type="Proteomes" id="UP001321786">
    <property type="component" value="Chromosome"/>
</dbReference>
<gene>
    <name evidence="2" type="ORF">HLPR_26450</name>
</gene>
<dbReference type="EMBL" id="AP028654">
    <property type="protein sequence ID" value="BEP30314.1"/>
    <property type="molecule type" value="Genomic_DNA"/>
</dbReference>
<proteinExistence type="predicted"/>
<evidence type="ECO:0000313" key="2">
    <source>
        <dbReference type="EMBL" id="BEP30314.1"/>
    </source>
</evidence>
<accession>A0AAU9EQ69</accession>
<evidence type="ECO:0000313" key="3">
    <source>
        <dbReference type="Proteomes" id="UP001321786"/>
    </source>
</evidence>
<sequence length="54" mass="6015">MFIFGESYITSGYGRIYCNLKLRVKLRVPGKPPKKEGTGIPGTLSTSKTNPKHF</sequence>
<dbReference type="AlphaFoldDB" id="A0AAU9EQ69"/>
<organism evidence="2 3">
    <name type="scientific">Helicovermis profundi</name>
    <dbReference type="NCBI Taxonomy" id="3065157"/>
    <lineage>
        <taxon>Bacteria</taxon>
        <taxon>Bacillati</taxon>
        <taxon>Bacillota</taxon>
        <taxon>Clostridia</taxon>
        <taxon>Helicovermis</taxon>
    </lineage>
</organism>
<evidence type="ECO:0000256" key="1">
    <source>
        <dbReference type="SAM" id="MobiDB-lite"/>
    </source>
</evidence>
<feature type="compositionally biased region" description="Polar residues" evidence="1">
    <location>
        <begin position="43"/>
        <end position="54"/>
    </location>
</feature>
<feature type="region of interest" description="Disordered" evidence="1">
    <location>
        <begin position="29"/>
        <end position="54"/>
    </location>
</feature>